<feature type="transmembrane region" description="Helical" evidence="9">
    <location>
        <begin position="166"/>
        <end position="185"/>
    </location>
</feature>
<feature type="transmembrane region" description="Helical" evidence="9">
    <location>
        <begin position="263"/>
        <end position="284"/>
    </location>
</feature>
<evidence type="ECO:0000313" key="10">
    <source>
        <dbReference type="EMBL" id="QDV07764.1"/>
    </source>
</evidence>
<dbReference type="CDD" id="cd17346">
    <property type="entry name" value="MFS_DtpA_like"/>
    <property type="match status" value="1"/>
</dbReference>
<feature type="transmembrane region" description="Helical" evidence="9">
    <location>
        <begin position="601"/>
        <end position="619"/>
    </location>
</feature>
<dbReference type="EMBL" id="CP036434">
    <property type="protein sequence ID" value="QDV07764.1"/>
    <property type="molecule type" value="Genomic_DNA"/>
</dbReference>
<dbReference type="RefSeq" id="WP_419190252.1">
    <property type="nucleotide sequence ID" value="NZ_CP036434.1"/>
</dbReference>
<feature type="transmembrane region" description="Helical" evidence="9">
    <location>
        <begin position="238"/>
        <end position="257"/>
    </location>
</feature>
<dbReference type="GO" id="GO:0006857">
    <property type="term" value="P:oligopeptide transport"/>
    <property type="evidence" value="ECO:0007669"/>
    <property type="project" value="InterPro"/>
</dbReference>
<feature type="transmembrane region" description="Helical" evidence="9">
    <location>
        <begin position="573"/>
        <end position="595"/>
    </location>
</feature>
<gene>
    <name evidence="10" type="primary">dtpT</name>
    <name evidence="10" type="ORF">Poly30_32960</name>
</gene>
<dbReference type="Proteomes" id="UP000320390">
    <property type="component" value="Chromosome"/>
</dbReference>
<feature type="transmembrane region" description="Helical" evidence="9">
    <location>
        <begin position="389"/>
        <end position="410"/>
    </location>
</feature>
<evidence type="ECO:0000313" key="11">
    <source>
        <dbReference type="Proteomes" id="UP000320390"/>
    </source>
</evidence>
<feature type="transmembrane region" description="Helical" evidence="9">
    <location>
        <begin position="104"/>
        <end position="121"/>
    </location>
</feature>
<accession>A0A518EUM6</accession>
<dbReference type="AlphaFoldDB" id="A0A518EUM6"/>
<dbReference type="Gene3D" id="1.20.1250.20">
    <property type="entry name" value="MFS general substrate transporter like domains"/>
    <property type="match status" value="2"/>
</dbReference>
<keyword evidence="2 8" id="KW-0813">Transport</keyword>
<dbReference type="PANTHER" id="PTHR23517">
    <property type="entry name" value="RESISTANCE PROTEIN MDTM, PUTATIVE-RELATED-RELATED"/>
    <property type="match status" value="1"/>
</dbReference>
<keyword evidence="11" id="KW-1185">Reference proteome</keyword>
<feature type="transmembrane region" description="Helical" evidence="9">
    <location>
        <begin position="191"/>
        <end position="209"/>
    </location>
</feature>
<evidence type="ECO:0000256" key="2">
    <source>
        <dbReference type="ARBA" id="ARBA00022448"/>
    </source>
</evidence>
<keyword evidence="5" id="KW-0571">Peptide transport</keyword>
<reference evidence="10 11" key="1">
    <citation type="submission" date="2019-02" db="EMBL/GenBank/DDBJ databases">
        <title>Deep-cultivation of Planctomycetes and their phenomic and genomic characterization uncovers novel biology.</title>
        <authorList>
            <person name="Wiegand S."/>
            <person name="Jogler M."/>
            <person name="Boedeker C."/>
            <person name="Pinto D."/>
            <person name="Vollmers J."/>
            <person name="Rivas-Marin E."/>
            <person name="Kohn T."/>
            <person name="Peeters S.H."/>
            <person name="Heuer A."/>
            <person name="Rast P."/>
            <person name="Oberbeckmann S."/>
            <person name="Bunk B."/>
            <person name="Jeske O."/>
            <person name="Meyerdierks A."/>
            <person name="Storesund J.E."/>
            <person name="Kallscheuer N."/>
            <person name="Luecker S."/>
            <person name="Lage O.M."/>
            <person name="Pohl T."/>
            <person name="Merkel B.J."/>
            <person name="Hornburger P."/>
            <person name="Mueller R.-W."/>
            <person name="Bruemmer F."/>
            <person name="Labrenz M."/>
            <person name="Spormann A.M."/>
            <person name="Op den Camp H."/>
            <person name="Overmann J."/>
            <person name="Amann R."/>
            <person name="Jetten M.S.M."/>
            <person name="Mascher T."/>
            <person name="Medema M.H."/>
            <person name="Devos D.P."/>
            <person name="Kaster A.-K."/>
            <person name="Ovreas L."/>
            <person name="Rohde M."/>
            <person name="Galperin M.Y."/>
            <person name="Jogler C."/>
        </authorList>
    </citation>
    <scope>NUCLEOTIDE SEQUENCE [LARGE SCALE GENOMIC DNA]</scope>
    <source>
        <strain evidence="10 11">Poly30</strain>
    </source>
</reference>
<feature type="transmembrane region" description="Helical" evidence="9">
    <location>
        <begin position="472"/>
        <end position="492"/>
    </location>
</feature>
<dbReference type="InterPro" id="IPR036259">
    <property type="entry name" value="MFS_trans_sf"/>
</dbReference>
<dbReference type="SUPFAM" id="SSF103473">
    <property type="entry name" value="MFS general substrate transporter"/>
    <property type="match status" value="2"/>
</dbReference>
<evidence type="ECO:0000256" key="9">
    <source>
        <dbReference type="SAM" id="Phobius"/>
    </source>
</evidence>
<feature type="transmembrane region" description="Helical" evidence="9">
    <location>
        <begin position="535"/>
        <end position="552"/>
    </location>
</feature>
<feature type="transmembrane region" description="Helical" evidence="9">
    <location>
        <begin position="74"/>
        <end position="95"/>
    </location>
</feature>
<dbReference type="PROSITE" id="PS01022">
    <property type="entry name" value="PTR2_1"/>
    <property type="match status" value="1"/>
</dbReference>
<evidence type="ECO:0000256" key="6">
    <source>
        <dbReference type="ARBA" id="ARBA00022989"/>
    </source>
</evidence>
<dbReference type="NCBIfam" id="TIGR00924">
    <property type="entry name" value="yjdL_sub1_fam"/>
    <property type="match status" value="2"/>
</dbReference>
<evidence type="ECO:0000256" key="1">
    <source>
        <dbReference type="ARBA" id="ARBA00004651"/>
    </source>
</evidence>
<feature type="transmembrane region" description="Helical" evidence="9">
    <location>
        <begin position="42"/>
        <end position="62"/>
    </location>
</feature>
<keyword evidence="5" id="KW-0653">Protein transport</keyword>
<dbReference type="InterPro" id="IPR018456">
    <property type="entry name" value="PTR2_symporter_CS"/>
</dbReference>
<evidence type="ECO:0000256" key="4">
    <source>
        <dbReference type="ARBA" id="ARBA00022692"/>
    </source>
</evidence>
<dbReference type="PANTHER" id="PTHR23517:SF15">
    <property type="entry name" value="PROTON-DEPENDENT OLIGOPEPTIDE FAMILY TRANSPORT PROTEIN"/>
    <property type="match status" value="1"/>
</dbReference>
<comment type="similarity">
    <text evidence="8">Belongs to the major facilitator superfamily. Proton-dependent oligopeptide transporter (POT/PTR) (TC 2.A.17) family.</text>
</comment>
<comment type="subcellular location">
    <subcellularLocation>
        <location evidence="1">Cell membrane</location>
        <topology evidence="1">Multi-pass membrane protein</topology>
    </subcellularLocation>
    <subcellularLocation>
        <location evidence="8">Membrane</location>
        <topology evidence="8">Multi-pass membrane protein</topology>
    </subcellularLocation>
</comment>
<dbReference type="InterPro" id="IPR005279">
    <property type="entry name" value="Dipep/tripep_permease"/>
</dbReference>
<proteinExistence type="inferred from homology"/>
<feature type="transmembrane region" description="Helical" evidence="9">
    <location>
        <begin position="422"/>
        <end position="440"/>
    </location>
</feature>
<dbReference type="InterPro" id="IPR050171">
    <property type="entry name" value="MFS_Transporters"/>
</dbReference>
<dbReference type="GO" id="GO:0005886">
    <property type="term" value="C:plasma membrane"/>
    <property type="evidence" value="ECO:0007669"/>
    <property type="project" value="UniProtKB-SubCell"/>
</dbReference>
<evidence type="ECO:0000256" key="3">
    <source>
        <dbReference type="ARBA" id="ARBA00022475"/>
    </source>
</evidence>
<keyword evidence="4 8" id="KW-0812">Transmembrane</keyword>
<organism evidence="10 11">
    <name type="scientific">Saltatorellus ferox</name>
    <dbReference type="NCBI Taxonomy" id="2528018"/>
    <lineage>
        <taxon>Bacteria</taxon>
        <taxon>Pseudomonadati</taxon>
        <taxon>Planctomycetota</taxon>
        <taxon>Planctomycetia</taxon>
        <taxon>Planctomycetia incertae sedis</taxon>
        <taxon>Saltatorellus</taxon>
    </lineage>
</organism>
<dbReference type="GO" id="GO:1904680">
    <property type="term" value="F:peptide transmembrane transporter activity"/>
    <property type="evidence" value="ECO:0007669"/>
    <property type="project" value="InterPro"/>
</dbReference>
<name>A0A518EUM6_9BACT</name>
<keyword evidence="6 9" id="KW-1133">Transmembrane helix</keyword>
<keyword evidence="7 9" id="KW-0472">Membrane</keyword>
<evidence type="ECO:0000256" key="7">
    <source>
        <dbReference type="ARBA" id="ARBA00023136"/>
    </source>
</evidence>
<feature type="transmembrane region" description="Helical" evidence="9">
    <location>
        <begin position="293"/>
        <end position="312"/>
    </location>
</feature>
<protein>
    <submittedName>
        <fullName evidence="10">Di-/tripeptide transporter</fullName>
    </submittedName>
</protein>
<keyword evidence="3" id="KW-1003">Cell membrane</keyword>
<sequence length="632" mass="66849">MTNTTPSSPAGSSAGSAASGGEWFGHPRGLSTLFFTEMWERFSFYGMKAVLILFMTTAAAGANPGLGISTAEAAAIYGLYTFFVYMLCLPGGWVADRLWGQKRAVFVGGVIIMLGHVALAIPSNTSFYIGLALVVTGTGLLKPNVSTMVGDLYPEGGARRDAGFSVFYMGINLGSFLGVAAVGWLGEKHNFHWGFSLAAIGMLLGLIQYRLGAKHLEGAGEIKTGEAQDVLAARGRKFYAISAACVAAVMVFGYLMYSGAIGITIGGVAAVLGASVALLAVAYFSQLILSGRATLGFIGVAAISAIVVGQSIDSAPFVDGARETLHSEAIADQLAVLRGDQQLLKDAGKLDVVPADSVLEAQMDRAAITASVAETAIVARGTLEHRLRAYQIGIGITVLLFLFLCAFKFLRLPKGEEIDNKRLFVIFWLFLLSAVFWMGFEQAGSSMNLFARDYTDRNFFGSLLPASWLQNVNAFLIILLAPVFGFVWTWLARKDANPSIPVKFALGLLGLATGFFVLSWGSANAGTGTGEQVGMSWLIVTYFFHTVGELCLSPVGLSSITKLAPRGRTGQMMGVWFIGAALGNLFAGLAAASLGNQEPTTLFRTVSMIVGAAGIIALLTSPMVKRLTGDIE</sequence>
<feature type="transmembrane region" description="Helical" evidence="9">
    <location>
        <begin position="504"/>
        <end position="523"/>
    </location>
</feature>
<evidence type="ECO:0000256" key="8">
    <source>
        <dbReference type="RuleBase" id="RU003755"/>
    </source>
</evidence>
<dbReference type="Pfam" id="PF00854">
    <property type="entry name" value="PTR2"/>
    <property type="match status" value="2"/>
</dbReference>
<evidence type="ECO:0000256" key="5">
    <source>
        <dbReference type="ARBA" id="ARBA00022856"/>
    </source>
</evidence>
<dbReference type="InterPro" id="IPR000109">
    <property type="entry name" value="POT_fam"/>
</dbReference>
<dbReference type="PROSITE" id="PS01023">
    <property type="entry name" value="PTR2_2"/>
    <property type="match status" value="1"/>
</dbReference>